<keyword evidence="3" id="KW-1185">Reference proteome</keyword>
<dbReference type="AlphaFoldDB" id="A0AAV1K7B0"/>
<name>A0AAV1K7B0_9NEOP</name>
<gene>
    <name evidence="2" type="ORF">LNINA_LOCUS15014</name>
</gene>
<proteinExistence type="predicted"/>
<accession>A0AAV1K7B0</accession>
<evidence type="ECO:0000313" key="3">
    <source>
        <dbReference type="Proteomes" id="UP001497472"/>
    </source>
</evidence>
<organism evidence="2 3">
    <name type="scientific">Leptosia nina</name>
    <dbReference type="NCBI Taxonomy" id="320188"/>
    <lineage>
        <taxon>Eukaryota</taxon>
        <taxon>Metazoa</taxon>
        <taxon>Ecdysozoa</taxon>
        <taxon>Arthropoda</taxon>
        <taxon>Hexapoda</taxon>
        <taxon>Insecta</taxon>
        <taxon>Pterygota</taxon>
        <taxon>Neoptera</taxon>
        <taxon>Endopterygota</taxon>
        <taxon>Lepidoptera</taxon>
        <taxon>Glossata</taxon>
        <taxon>Ditrysia</taxon>
        <taxon>Papilionoidea</taxon>
        <taxon>Pieridae</taxon>
        <taxon>Pierinae</taxon>
        <taxon>Leptosia</taxon>
    </lineage>
</organism>
<dbReference type="EMBL" id="CAVLEF010000283">
    <property type="protein sequence ID" value="CAK1556250.1"/>
    <property type="molecule type" value="Genomic_DNA"/>
</dbReference>
<comment type="caution">
    <text evidence="2">The sequence shown here is derived from an EMBL/GenBank/DDBJ whole genome shotgun (WGS) entry which is preliminary data.</text>
</comment>
<reference evidence="2 3" key="1">
    <citation type="submission" date="2023-11" db="EMBL/GenBank/DDBJ databases">
        <authorList>
            <person name="Okamura Y."/>
        </authorList>
    </citation>
    <scope>NUCLEOTIDE SEQUENCE [LARGE SCALE GENOMIC DNA]</scope>
</reference>
<sequence>MSFLSSLSQYVAGVADSVAGLALSPRRVPPSRHRSAEESQQQPQSSAATMRGEHLTFFNLPGMKENFHYLHQSIVISNFISFSKDTIRIEKNRK</sequence>
<protein>
    <submittedName>
        <fullName evidence="2">Uncharacterized protein</fullName>
    </submittedName>
</protein>
<evidence type="ECO:0000256" key="1">
    <source>
        <dbReference type="SAM" id="MobiDB-lite"/>
    </source>
</evidence>
<evidence type="ECO:0000313" key="2">
    <source>
        <dbReference type="EMBL" id="CAK1556250.1"/>
    </source>
</evidence>
<feature type="region of interest" description="Disordered" evidence="1">
    <location>
        <begin position="25"/>
        <end position="51"/>
    </location>
</feature>
<dbReference type="Proteomes" id="UP001497472">
    <property type="component" value="Unassembled WGS sequence"/>
</dbReference>
<feature type="compositionally biased region" description="Low complexity" evidence="1">
    <location>
        <begin position="38"/>
        <end position="48"/>
    </location>
</feature>